<organism evidence="2 3">
    <name type="scientific">Athelia psychrophila</name>
    <dbReference type="NCBI Taxonomy" id="1759441"/>
    <lineage>
        <taxon>Eukaryota</taxon>
        <taxon>Fungi</taxon>
        <taxon>Dikarya</taxon>
        <taxon>Basidiomycota</taxon>
        <taxon>Agaricomycotina</taxon>
        <taxon>Agaricomycetes</taxon>
        <taxon>Agaricomycetidae</taxon>
        <taxon>Atheliales</taxon>
        <taxon>Atheliaceae</taxon>
        <taxon>Athelia</taxon>
    </lineage>
</organism>
<gene>
    <name evidence="2" type="ORF">FIBSPDRAFT_865794</name>
</gene>
<protein>
    <recommendedName>
        <fullName evidence="1">Sey1/RHD3-like three-helix bundle domain-containing protein</fullName>
    </recommendedName>
</protein>
<evidence type="ECO:0000259" key="1">
    <source>
        <dbReference type="Pfam" id="PF20428"/>
    </source>
</evidence>
<sequence length="53" mass="6107">MLDLIERNFKQQISEPVDSALNKANPRMWDQVLASFKKTLEKAETTYLAHAKS</sequence>
<keyword evidence="3" id="KW-1185">Reference proteome</keyword>
<proteinExistence type="predicted"/>
<dbReference type="OrthoDB" id="1597724at2759"/>
<dbReference type="EMBL" id="KV417591">
    <property type="protein sequence ID" value="KZP16647.1"/>
    <property type="molecule type" value="Genomic_DNA"/>
</dbReference>
<dbReference type="STRING" id="436010.A0A166FC57"/>
<feature type="domain" description="Sey1/RHD3-like three-helix bundle" evidence="1">
    <location>
        <begin position="3"/>
        <end position="51"/>
    </location>
</feature>
<dbReference type="Pfam" id="PF20428">
    <property type="entry name" value="Sey1_3HB"/>
    <property type="match status" value="1"/>
</dbReference>
<name>A0A166FC57_9AGAM</name>
<dbReference type="InterPro" id="IPR046758">
    <property type="entry name" value="Sey1/RHD3-like_3HB"/>
</dbReference>
<accession>A0A166FC57</accession>
<reference evidence="2 3" key="1">
    <citation type="journal article" date="2016" name="Mol. Biol. Evol.">
        <title>Comparative Genomics of Early-Diverging Mushroom-Forming Fungi Provides Insights into the Origins of Lignocellulose Decay Capabilities.</title>
        <authorList>
            <person name="Nagy L.G."/>
            <person name="Riley R."/>
            <person name="Tritt A."/>
            <person name="Adam C."/>
            <person name="Daum C."/>
            <person name="Floudas D."/>
            <person name="Sun H."/>
            <person name="Yadav J.S."/>
            <person name="Pangilinan J."/>
            <person name="Larsson K.H."/>
            <person name="Matsuura K."/>
            <person name="Barry K."/>
            <person name="Labutti K."/>
            <person name="Kuo R."/>
            <person name="Ohm R.A."/>
            <person name="Bhattacharya S.S."/>
            <person name="Shirouzu T."/>
            <person name="Yoshinaga Y."/>
            <person name="Martin F.M."/>
            <person name="Grigoriev I.V."/>
            <person name="Hibbett D.S."/>
        </authorList>
    </citation>
    <scope>NUCLEOTIDE SEQUENCE [LARGE SCALE GENOMIC DNA]</scope>
    <source>
        <strain evidence="2 3">CBS 109695</strain>
    </source>
</reference>
<feature type="non-terminal residue" evidence="2">
    <location>
        <position position="53"/>
    </location>
</feature>
<dbReference type="Proteomes" id="UP000076532">
    <property type="component" value="Unassembled WGS sequence"/>
</dbReference>
<evidence type="ECO:0000313" key="3">
    <source>
        <dbReference type="Proteomes" id="UP000076532"/>
    </source>
</evidence>
<evidence type="ECO:0000313" key="2">
    <source>
        <dbReference type="EMBL" id="KZP16647.1"/>
    </source>
</evidence>
<dbReference type="AlphaFoldDB" id="A0A166FC57"/>